<dbReference type="InParanoid" id="G4Z0Y2"/>
<dbReference type="KEGG" id="psoj:PHYSODRAFT_324621"/>
<keyword evidence="2" id="KW-1185">Reference proteome</keyword>
<reference evidence="1 2" key="1">
    <citation type="journal article" date="2006" name="Science">
        <title>Phytophthora genome sequences uncover evolutionary origins and mechanisms of pathogenesis.</title>
        <authorList>
            <person name="Tyler B.M."/>
            <person name="Tripathy S."/>
            <person name="Zhang X."/>
            <person name="Dehal P."/>
            <person name="Jiang R.H."/>
            <person name="Aerts A."/>
            <person name="Arredondo F.D."/>
            <person name="Baxter L."/>
            <person name="Bensasson D."/>
            <person name="Beynon J.L."/>
            <person name="Chapman J."/>
            <person name="Damasceno C.M."/>
            <person name="Dorrance A.E."/>
            <person name="Dou D."/>
            <person name="Dickerman A.W."/>
            <person name="Dubchak I.L."/>
            <person name="Garbelotto M."/>
            <person name="Gijzen M."/>
            <person name="Gordon S.G."/>
            <person name="Govers F."/>
            <person name="Grunwald N.J."/>
            <person name="Huang W."/>
            <person name="Ivors K.L."/>
            <person name="Jones R.W."/>
            <person name="Kamoun S."/>
            <person name="Krampis K."/>
            <person name="Lamour K.H."/>
            <person name="Lee M.K."/>
            <person name="McDonald W.H."/>
            <person name="Medina M."/>
            <person name="Meijer H.J."/>
            <person name="Nordberg E.K."/>
            <person name="Maclean D.J."/>
            <person name="Ospina-Giraldo M.D."/>
            <person name="Morris P.F."/>
            <person name="Phuntumart V."/>
            <person name="Putnam N.H."/>
            <person name="Rash S."/>
            <person name="Rose J.K."/>
            <person name="Sakihama Y."/>
            <person name="Salamov A.A."/>
            <person name="Savidor A."/>
            <person name="Scheuring C.F."/>
            <person name="Smith B.M."/>
            <person name="Sobral B.W."/>
            <person name="Terry A."/>
            <person name="Torto-Alalibo T.A."/>
            <person name="Win J."/>
            <person name="Xu Z."/>
            <person name="Zhang H."/>
            <person name="Grigoriev I.V."/>
            <person name="Rokhsar D.S."/>
            <person name="Boore J.L."/>
        </authorList>
    </citation>
    <scope>NUCLEOTIDE SEQUENCE [LARGE SCALE GENOMIC DNA]</scope>
    <source>
        <strain evidence="1 2">P6497</strain>
    </source>
</reference>
<protein>
    <submittedName>
        <fullName evidence="1">Uncharacterized protein</fullName>
    </submittedName>
</protein>
<proteinExistence type="predicted"/>
<dbReference type="EMBL" id="JH159152">
    <property type="protein sequence ID" value="EGZ23407.1"/>
    <property type="molecule type" value="Genomic_DNA"/>
</dbReference>
<gene>
    <name evidence="1" type="ORF">PHYSODRAFT_324621</name>
</gene>
<organism evidence="1 2">
    <name type="scientific">Phytophthora sojae (strain P6497)</name>
    <name type="common">Soybean stem and root rot agent</name>
    <name type="synonym">Phytophthora megasperma f. sp. glycines</name>
    <dbReference type="NCBI Taxonomy" id="1094619"/>
    <lineage>
        <taxon>Eukaryota</taxon>
        <taxon>Sar</taxon>
        <taxon>Stramenopiles</taxon>
        <taxon>Oomycota</taxon>
        <taxon>Peronosporomycetes</taxon>
        <taxon>Peronosporales</taxon>
        <taxon>Peronosporaceae</taxon>
        <taxon>Phytophthora</taxon>
    </lineage>
</organism>
<evidence type="ECO:0000313" key="2">
    <source>
        <dbReference type="Proteomes" id="UP000002640"/>
    </source>
</evidence>
<accession>G4Z0Y2</accession>
<evidence type="ECO:0000313" key="1">
    <source>
        <dbReference type="EMBL" id="EGZ23407.1"/>
    </source>
</evidence>
<dbReference type="Proteomes" id="UP000002640">
    <property type="component" value="Unassembled WGS sequence"/>
</dbReference>
<dbReference type="AlphaFoldDB" id="G4Z0Y2"/>
<name>G4Z0Y2_PHYSP</name>
<sequence length="84" mass="9022">MSLNTFTLVLCVVFDPKTHPLPDDFRIDGDNDNEAAIEKAAKSPSCKEDSALPSPVFEAMHSPLECIQVSNMGEMLAETSAGPV</sequence>
<dbReference type="RefSeq" id="XP_009518695.1">
    <property type="nucleotide sequence ID" value="XM_009520400.1"/>
</dbReference>
<dbReference type="GeneID" id="20645154"/>